<evidence type="ECO:0000256" key="7">
    <source>
        <dbReference type="ARBA" id="ARBA00022833"/>
    </source>
</evidence>
<comment type="similarity">
    <text evidence="3 11">Belongs to the peptidase M50B family.</text>
</comment>
<dbReference type="InterPro" id="IPR008915">
    <property type="entry name" value="Peptidase_M50"/>
</dbReference>
<dbReference type="InterPro" id="IPR001478">
    <property type="entry name" value="PDZ"/>
</dbReference>
<evidence type="ECO:0000256" key="2">
    <source>
        <dbReference type="ARBA" id="ARBA00004141"/>
    </source>
</evidence>
<dbReference type="InterPro" id="IPR036034">
    <property type="entry name" value="PDZ_sf"/>
</dbReference>
<comment type="cofactor">
    <cofactor evidence="1 11">
        <name>Zn(2+)</name>
        <dbReference type="ChEBI" id="CHEBI:29105"/>
    </cofactor>
</comment>
<keyword evidence="9 11" id="KW-0482">Metalloprotease</keyword>
<organism evidence="13 14">
    <name type="scientific">Chitiniphilus eburneus</name>
    <dbReference type="NCBI Taxonomy" id="2571148"/>
    <lineage>
        <taxon>Bacteria</taxon>
        <taxon>Pseudomonadati</taxon>
        <taxon>Pseudomonadota</taxon>
        <taxon>Betaproteobacteria</taxon>
        <taxon>Neisseriales</taxon>
        <taxon>Chitinibacteraceae</taxon>
        <taxon>Chitiniphilus</taxon>
    </lineage>
</organism>
<evidence type="ECO:0000256" key="10">
    <source>
        <dbReference type="ARBA" id="ARBA00023136"/>
    </source>
</evidence>
<dbReference type="GO" id="GO:0006508">
    <property type="term" value="P:proteolysis"/>
    <property type="evidence" value="ECO:0007669"/>
    <property type="project" value="UniProtKB-KW"/>
</dbReference>
<dbReference type="SUPFAM" id="SSF50156">
    <property type="entry name" value="PDZ domain-like"/>
    <property type="match status" value="2"/>
</dbReference>
<dbReference type="Pfam" id="PF02163">
    <property type="entry name" value="Peptidase_M50"/>
    <property type="match status" value="1"/>
</dbReference>
<keyword evidence="8 11" id="KW-1133">Transmembrane helix</keyword>
<dbReference type="GO" id="GO:0046872">
    <property type="term" value="F:metal ion binding"/>
    <property type="evidence" value="ECO:0007669"/>
    <property type="project" value="UniProtKB-KW"/>
</dbReference>
<dbReference type="SMART" id="SM00228">
    <property type="entry name" value="PDZ"/>
    <property type="match status" value="2"/>
</dbReference>
<dbReference type="InterPro" id="IPR004387">
    <property type="entry name" value="Pept_M50_Zn"/>
</dbReference>
<evidence type="ECO:0000256" key="6">
    <source>
        <dbReference type="ARBA" id="ARBA00022801"/>
    </source>
</evidence>
<accession>A0A4U0Q4S4</accession>
<dbReference type="OrthoDB" id="9782003at2"/>
<reference evidence="13 14" key="1">
    <citation type="submission" date="2019-04" db="EMBL/GenBank/DDBJ databases">
        <title>Chitiniphilus eburnea sp. nov., a novel chitinolytic bacterium isolated from aquaculture sludge.</title>
        <authorList>
            <person name="Sheng M."/>
        </authorList>
    </citation>
    <scope>NUCLEOTIDE SEQUENCE [LARGE SCALE GENOMIC DNA]</scope>
    <source>
        <strain evidence="13 14">HX-2-15</strain>
    </source>
</reference>
<dbReference type="PROSITE" id="PS50106">
    <property type="entry name" value="PDZ"/>
    <property type="match status" value="1"/>
</dbReference>
<evidence type="ECO:0000259" key="12">
    <source>
        <dbReference type="PROSITE" id="PS50106"/>
    </source>
</evidence>
<feature type="transmembrane region" description="Helical" evidence="11">
    <location>
        <begin position="101"/>
        <end position="122"/>
    </location>
</feature>
<dbReference type="GO" id="GO:0004222">
    <property type="term" value="F:metalloendopeptidase activity"/>
    <property type="evidence" value="ECO:0007669"/>
    <property type="project" value="InterPro"/>
</dbReference>
<dbReference type="InterPro" id="IPR041489">
    <property type="entry name" value="PDZ_6"/>
</dbReference>
<evidence type="ECO:0000256" key="9">
    <source>
        <dbReference type="ARBA" id="ARBA00023049"/>
    </source>
</evidence>
<dbReference type="GO" id="GO:0016020">
    <property type="term" value="C:membrane"/>
    <property type="evidence" value="ECO:0007669"/>
    <property type="project" value="UniProtKB-SubCell"/>
</dbReference>
<protein>
    <recommendedName>
        <fullName evidence="11">Zinc metalloprotease</fullName>
        <ecNumber evidence="11">3.4.24.-</ecNumber>
    </recommendedName>
</protein>
<keyword evidence="4 13" id="KW-0645">Protease</keyword>
<feature type="domain" description="PDZ" evidence="12">
    <location>
        <begin position="203"/>
        <end position="279"/>
    </location>
</feature>
<dbReference type="EMBL" id="SUMF01000003">
    <property type="protein sequence ID" value="TJZ76153.1"/>
    <property type="molecule type" value="Genomic_DNA"/>
</dbReference>
<dbReference type="PANTHER" id="PTHR42837:SF2">
    <property type="entry name" value="MEMBRANE METALLOPROTEASE ARASP2, CHLOROPLASTIC-RELATED"/>
    <property type="match status" value="1"/>
</dbReference>
<evidence type="ECO:0000313" key="14">
    <source>
        <dbReference type="Proteomes" id="UP000310016"/>
    </source>
</evidence>
<dbReference type="Gene3D" id="2.30.42.10">
    <property type="match status" value="2"/>
</dbReference>
<feature type="transmembrane region" description="Helical" evidence="11">
    <location>
        <begin position="379"/>
        <end position="398"/>
    </location>
</feature>
<evidence type="ECO:0000313" key="13">
    <source>
        <dbReference type="EMBL" id="TJZ76153.1"/>
    </source>
</evidence>
<proteinExistence type="inferred from homology"/>
<dbReference type="Pfam" id="PF17820">
    <property type="entry name" value="PDZ_6"/>
    <property type="match status" value="2"/>
</dbReference>
<evidence type="ECO:0000256" key="8">
    <source>
        <dbReference type="ARBA" id="ARBA00022989"/>
    </source>
</evidence>
<evidence type="ECO:0000256" key="1">
    <source>
        <dbReference type="ARBA" id="ARBA00001947"/>
    </source>
</evidence>
<dbReference type="EC" id="3.4.24.-" evidence="11"/>
<keyword evidence="7 11" id="KW-0862">Zinc</keyword>
<evidence type="ECO:0000256" key="4">
    <source>
        <dbReference type="ARBA" id="ARBA00022670"/>
    </source>
</evidence>
<dbReference type="CDD" id="cd06163">
    <property type="entry name" value="S2P-M50_PDZ_RseP-like"/>
    <property type="match status" value="1"/>
</dbReference>
<keyword evidence="10 11" id="KW-0472">Membrane</keyword>
<sequence>MAIPAGAPMLTLLAFVVTLGLLVTVHEYGHYWVAKRCGIKVLTFSIGFGKPLLTWQRGETTWQLAMLPLGGYVKMLDEREAPVAPFELPRTFNQQHPGKKIAVVLAGPLANLILACGLYAGLNTWGFDAMRAVAGQIVADSPAARAGIRSGDEILQVGTQRITTWDQFFIALIDEAGSDEPLQVTVRSPGQGERSVSLPPVATSQISPQLPGSLGILAAPLSTRISQVTPGSAAERAGLRAGDTVLALDGARLASWPAFQAEIARRAGQSVQITVQRDGKAVIFAATPDRANVDGREVGRLGLVPALDQAKWDAQRIRLQYGPVEAVQLGLTKAWTYARITLVMFGRMLVGAAPLDQVSGPVTIAVYAGESARAGIGVYIDYLALISLSLAVLNLLPIPLLDGGHLMYHTAELLTGRPVPARLEAIGQRIGLALLLGLMALALFNDFNRFLPG</sequence>
<evidence type="ECO:0000256" key="5">
    <source>
        <dbReference type="ARBA" id="ARBA00022692"/>
    </source>
</evidence>
<keyword evidence="5 11" id="KW-0812">Transmembrane</keyword>
<dbReference type="CDD" id="cd23081">
    <property type="entry name" value="cpPDZ_EcRseP-like"/>
    <property type="match status" value="1"/>
</dbReference>
<feature type="transmembrane region" description="Helical" evidence="11">
    <location>
        <begin position="426"/>
        <end position="444"/>
    </location>
</feature>
<gene>
    <name evidence="13" type="primary">rseP</name>
    <name evidence="13" type="ORF">FAZ21_05090</name>
</gene>
<keyword evidence="11" id="KW-0479">Metal-binding</keyword>
<evidence type="ECO:0000256" key="3">
    <source>
        <dbReference type="ARBA" id="ARBA00007931"/>
    </source>
</evidence>
<dbReference type="Proteomes" id="UP000310016">
    <property type="component" value="Unassembled WGS sequence"/>
</dbReference>
<keyword evidence="14" id="KW-1185">Reference proteome</keyword>
<feature type="transmembrane region" description="Helical" evidence="11">
    <location>
        <begin position="6"/>
        <end position="25"/>
    </location>
</feature>
<name>A0A4U0Q4S4_9NEIS</name>
<comment type="subcellular location">
    <subcellularLocation>
        <location evidence="2">Membrane</location>
        <topology evidence="2">Multi-pass membrane protein</topology>
    </subcellularLocation>
</comment>
<dbReference type="PANTHER" id="PTHR42837">
    <property type="entry name" value="REGULATOR OF SIGMA-E PROTEASE RSEP"/>
    <property type="match status" value="1"/>
</dbReference>
<comment type="caution">
    <text evidence="13">The sequence shown here is derived from an EMBL/GenBank/DDBJ whole genome shotgun (WGS) entry which is preliminary data.</text>
</comment>
<keyword evidence="6 11" id="KW-0378">Hydrolase</keyword>
<dbReference type="AlphaFoldDB" id="A0A4U0Q4S4"/>
<evidence type="ECO:0000256" key="11">
    <source>
        <dbReference type="RuleBase" id="RU362031"/>
    </source>
</evidence>
<dbReference type="NCBIfam" id="TIGR00054">
    <property type="entry name" value="RIP metalloprotease RseP"/>
    <property type="match status" value="1"/>
</dbReference>